<dbReference type="AlphaFoldDB" id="A0A250F8S3"/>
<reference evidence="2" key="1">
    <citation type="submission" date="2017-06" db="EMBL/GenBank/DDBJ databases">
        <title>Capnocytophaga spp. assemblies.</title>
        <authorList>
            <person name="Gulvik C.A."/>
        </authorList>
    </citation>
    <scope>NUCLEOTIDE SEQUENCE [LARGE SCALE GENOMIC DNA]</scope>
    <source>
        <strain evidence="2">H6253</strain>
    </source>
</reference>
<evidence type="ECO:0000313" key="2">
    <source>
        <dbReference type="Proteomes" id="UP000217276"/>
    </source>
</evidence>
<dbReference type="Pfam" id="PF11276">
    <property type="entry name" value="DUF3078"/>
    <property type="match status" value="1"/>
</dbReference>
<dbReference type="Proteomes" id="UP000217276">
    <property type="component" value="Chromosome"/>
</dbReference>
<protein>
    <submittedName>
        <fullName evidence="1">DUF3078 domain-containing protein</fullName>
    </submittedName>
</protein>
<dbReference type="EMBL" id="CP022384">
    <property type="protein sequence ID" value="ATA81520.1"/>
    <property type="molecule type" value="Genomic_DNA"/>
</dbReference>
<organism evidence="1 2">
    <name type="scientific">Capnocytophaga leadbetteri</name>
    <dbReference type="NCBI Taxonomy" id="327575"/>
    <lineage>
        <taxon>Bacteria</taxon>
        <taxon>Pseudomonadati</taxon>
        <taxon>Bacteroidota</taxon>
        <taxon>Flavobacteriia</taxon>
        <taxon>Flavobacteriales</taxon>
        <taxon>Flavobacteriaceae</taxon>
        <taxon>Capnocytophaga</taxon>
    </lineage>
</organism>
<accession>A0A250F8S3</accession>
<dbReference type="RefSeq" id="WP_009389512.1">
    <property type="nucleotide sequence ID" value="NZ_CAUPCO010000027.1"/>
</dbReference>
<name>A0A250F8S3_9FLAO</name>
<sequence>MKKIIIVLLLTTVTAFGQVRKAKTRTAPVKTTPIQVLQDPNALKFTFNRVKREQEKWFKFNQVTLNMSEVTFSNWSAGGENSISGLMNGKFRRRYNEKTFFWDNDLEINYGINAQKGREVRKTDDKVSLTSSFGYRGSSHSFWYYTARAQFLTQISNGYKYPNVDDAISKPFAPAYFTLGLGAEYAPTHINFNLFLSPMTLKTTMVLDKRLSDEGAFGVEKGKKTVSELGFSASGRWEKKVMDNITLNTNFTIYGDYLEKFGNIDIDWETGLSLKVNNYVQARLGIHLKYDDDVKFYSYKDPQGQTHHYGARTQFKQLLGVGVLYTF</sequence>
<dbReference type="KEGG" id="clk:CGC53_03735"/>
<proteinExistence type="predicted"/>
<dbReference type="InterPro" id="IPR021428">
    <property type="entry name" value="DUF3078"/>
</dbReference>
<keyword evidence="2" id="KW-1185">Reference proteome</keyword>
<gene>
    <name evidence="1" type="ORF">CGC53_03735</name>
</gene>
<evidence type="ECO:0000313" key="1">
    <source>
        <dbReference type="EMBL" id="ATA81520.1"/>
    </source>
</evidence>